<protein>
    <submittedName>
        <fullName evidence="1">Uncharacterized protein</fullName>
    </submittedName>
</protein>
<dbReference type="AlphaFoldDB" id="A0A6B9V653"/>
<dbReference type="EMBL" id="CP031001">
    <property type="protein sequence ID" value="QHN76850.1"/>
    <property type="molecule type" value="Genomic_DNA"/>
</dbReference>
<gene>
    <name evidence="1" type="ORF">DS421_19g647520</name>
</gene>
<accession>A0A6B9V653</accession>
<name>A0A6B9V653_ARAHY</name>
<dbReference type="Proteomes" id="UP000464620">
    <property type="component" value="Chromosome B09"/>
</dbReference>
<sequence>MNNYYFVQLKLPTSLANTCFVPSTMQADQSLHGIDQQCRVFYLTVDPLVNMHALPNLFYRKYYHYLGNRMKIVDANRNTVHLQIIKGYMTAYIVEEFDHLVHVYRLLNGGIMKLRFLFNDIFYGIKVGDDKMASIPIMLHTQKRPILHGEPIVVHNHHPEIADAAPNRSTYVHHSKPLDINLNELFKIDDDDPADSDNLGPEIVEDTACTTRAEIDDSTYFVIPIKFRQFITTAANEQFVELPNHPLHCAQQNSPTFTQFIPINRPIGSIYDTYVCFITIHEARSCSIYVHSLLGWTLYAFDILEALITIWKFTGCISFHSSRYNLSGDGDTLLGITT</sequence>
<proteinExistence type="predicted"/>
<reference evidence="1 2" key="1">
    <citation type="submission" date="2020-01" db="EMBL/GenBank/DDBJ databases">
        <title>Genome sequence of Arachis hypogaea, cultivar Shitouqi.</title>
        <authorList>
            <person name="Zhuang W."/>
            <person name="Chen H."/>
            <person name="Varshney R."/>
            <person name="Wang D."/>
            <person name="Ming R."/>
        </authorList>
    </citation>
    <scope>NUCLEOTIDE SEQUENCE [LARGE SCALE GENOMIC DNA]</scope>
    <source>
        <tissue evidence="1">Young leaf</tissue>
    </source>
</reference>
<organism evidence="1 2">
    <name type="scientific">Arachis hypogaea</name>
    <name type="common">Peanut</name>
    <dbReference type="NCBI Taxonomy" id="3818"/>
    <lineage>
        <taxon>Eukaryota</taxon>
        <taxon>Viridiplantae</taxon>
        <taxon>Streptophyta</taxon>
        <taxon>Embryophyta</taxon>
        <taxon>Tracheophyta</taxon>
        <taxon>Spermatophyta</taxon>
        <taxon>Magnoliopsida</taxon>
        <taxon>eudicotyledons</taxon>
        <taxon>Gunneridae</taxon>
        <taxon>Pentapetalae</taxon>
        <taxon>rosids</taxon>
        <taxon>fabids</taxon>
        <taxon>Fabales</taxon>
        <taxon>Fabaceae</taxon>
        <taxon>Papilionoideae</taxon>
        <taxon>50 kb inversion clade</taxon>
        <taxon>dalbergioids sensu lato</taxon>
        <taxon>Dalbergieae</taxon>
        <taxon>Pterocarpus clade</taxon>
        <taxon>Arachis</taxon>
    </lineage>
</organism>
<evidence type="ECO:0000313" key="2">
    <source>
        <dbReference type="Proteomes" id="UP000464620"/>
    </source>
</evidence>
<evidence type="ECO:0000313" key="1">
    <source>
        <dbReference type="EMBL" id="QHN76850.1"/>
    </source>
</evidence>